<reference evidence="5 6" key="1">
    <citation type="submission" date="2018-08" db="EMBL/GenBank/DDBJ databases">
        <title>Bacillus jemisoniae sp. nov., Bacillus chryseoplanitiae sp. nov., Bacillus resnikiae sp. nov., and Bacillus frankliniae sp. nov., isolated from Viking spacecraft and associated surfaces.</title>
        <authorList>
            <person name="Seuylemezian A."/>
            <person name="Vaishampayan P."/>
        </authorList>
    </citation>
    <scope>NUCLEOTIDE SEQUENCE [LARGE SCALE GENOMIC DNA]</scope>
    <source>
        <strain evidence="5 6">JJ-247</strain>
    </source>
</reference>
<dbReference type="GO" id="GO:0005737">
    <property type="term" value="C:cytoplasm"/>
    <property type="evidence" value="ECO:0007669"/>
    <property type="project" value="TreeGrafter"/>
</dbReference>
<dbReference type="SUPFAM" id="SSF56112">
    <property type="entry name" value="Protein kinase-like (PK-like)"/>
    <property type="match status" value="1"/>
</dbReference>
<dbReference type="Proteomes" id="UP000265816">
    <property type="component" value="Unassembled WGS sequence"/>
</dbReference>
<feature type="transmembrane region" description="Helical" evidence="3">
    <location>
        <begin position="302"/>
        <end position="323"/>
    </location>
</feature>
<dbReference type="InterPro" id="IPR000719">
    <property type="entry name" value="Prot_kinase_dom"/>
</dbReference>
<keyword evidence="1" id="KW-0067">ATP-binding</keyword>
<feature type="binding site" evidence="1">
    <location>
        <position position="54"/>
    </location>
    <ligand>
        <name>ATP</name>
        <dbReference type="ChEBI" id="CHEBI:30616"/>
    </ligand>
</feature>
<proteinExistence type="predicted"/>
<keyword evidence="3" id="KW-0472">Membrane</keyword>
<accession>A0A398BMH2</accession>
<dbReference type="GO" id="GO:0004674">
    <property type="term" value="F:protein serine/threonine kinase activity"/>
    <property type="evidence" value="ECO:0007669"/>
    <property type="project" value="TreeGrafter"/>
</dbReference>
<dbReference type="Pfam" id="PF00069">
    <property type="entry name" value="Pkinase"/>
    <property type="match status" value="1"/>
</dbReference>
<dbReference type="PROSITE" id="PS50011">
    <property type="entry name" value="PROTEIN_KINASE_DOM"/>
    <property type="match status" value="1"/>
</dbReference>
<evidence type="ECO:0000256" key="3">
    <source>
        <dbReference type="SAM" id="Phobius"/>
    </source>
</evidence>
<feature type="region of interest" description="Disordered" evidence="2">
    <location>
        <begin position="273"/>
        <end position="299"/>
    </location>
</feature>
<dbReference type="GO" id="GO:0005524">
    <property type="term" value="F:ATP binding"/>
    <property type="evidence" value="ECO:0007669"/>
    <property type="project" value="UniProtKB-UniRule"/>
</dbReference>
<keyword evidence="1" id="KW-0547">Nucleotide-binding</keyword>
<dbReference type="Gene3D" id="1.10.510.10">
    <property type="entry name" value="Transferase(Phosphotransferase) domain 1"/>
    <property type="match status" value="1"/>
</dbReference>
<feature type="domain" description="Protein kinase" evidence="4">
    <location>
        <begin position="27"/>
        <end position="270"/>
    </location>
</feature>
<sequence length="327" mass="36130">MMNNPSKNQCNVKPGTVIHGKWHRNSYAVIKELGFGANGTVYLARATDGQVALKMSENPMSITSEVNVLKSFAKVQGSALGPSLLDVDDWEYPDGKISFYVMEFIKGPDLLSFLQKKGSDWLGVLMLQLLKDLQVLHSNGWVFGDLKPENLIVTGPPARIRCIDTGGTTVSGRAIKEFTEFFDRGYWGMGSRKADEQYDLFAVAMIIINAAYLKRFNRAEGGRAQLIKAVQASPLLKKYEKVIDRALTGRYISASDMRADLLAVLQPSKLAAPAPKKTVQQAPPPTRTSRSRQASVQKKKKGGMAETAVILAVISLIYFFYLYSQLV</sequence>
<evidence type="ECO:0000256" key="1">
    <source>
        <dbReference type="PROSITE-ProRule" id="PRU10141"/>
    </source>
</evidence>
<feature type="compositionally biased region" description="Polar residues" evidence="2">
    <location>
        <begin position="287"/>
        <end position="296"/>
    </location>
</feature>
<dbReference type="InterPro" id="IPR017441">
    <property type="entry name" value="Protein_kinase_ATP_BS"/>
</dbReference>
<dbReference type="InterPro" id="IPR011009">
    <property type="entry name" value="Kinase-like_dom_sf"/>
</dbReference>
<dbReference type="Gene3D" id="3.30.200.20">
    <property type="entry name" value="Phosphorylase Kinase, domain 1"/>
    <property type="match status" value="1"/>
</dbReference>
<evidence type="ECO:0000259" key="4">
    <source>
        <dbReference type="PROSITE" id="PS50011"/>
    </source>
</evidence>
<protein>
    <submittedName>
        <fullName evidence="5">Protein kinase family protein</fullName>
    </submittedName>
</protein>
<keyword evidence="3" id="KW-1133">Transmembrane helix</keyword>
<dbReference type="PANTHER" id="PTHR44167">
    <property type="entry name" value="OVARIAN-SPECIFIC SERINE/THREONINE-PROTEIN KINASE LOK-RELATED"/>
    <property type="match status" value="1"/>
</dbReference>
<name>A0A398BMH2_9BACI</name>
<dbReference type="OrthoDB" id="583109at2"/>
<dbReference type="PROSITE" id="PS00107">
    <property type="entry name" value="PROTEIN_KINASE_ATP"/>
    <property type="match status" value="1"/>
</dbReference>
<keyword evidence="5" id="KW-0808">Transferase</keyword>
<dbReference type="AlphaFoldDB" id="A0A398BMH2"/>
<keyword evidence="5" id="KW-0418">Kinase</keyword>
<gene>
    <name evidence="5" type="ORF">D1970_01570</name>
</gene>
<dbReference type="SMART" id="SM00220">
    <property type="entry name" value="S_TKc"/>
    <property type="match status" value="1"/>
</dbReference>
<dbReference type="PANTHER" id="PTHR44167:SF31">
    <property type="entry name" value="PROTEIN CBG02007"/>
    <property type="match status" value="1"/>
</dbReference>
<dbReference type="EMBL" id="QWVT01000004">
    <property type="protein sequence ID" value="RID88563.1"/>
    <property type="molecule type" value="Genomic_DNA"/>
</dbReference>
<evidence type="ECO:0000256" key="2">
    <source>
        <dbReference type="SAM" id="MobiDB-lite"/>
    </source>
</evidence>
<evidence type="ECO:0000313" key="6">
    <source>
        <dbReference type="Proteomes" id="UP000265816"/>
    </source>
</evidence>
<organism evidence="5 6">
    <name type="scientific">Mesobacillus zeae</name>
    <dbReference type="NCBI Taxonomy" id="1917180"/>
    <lineage>
        <taxon>Bacteria</taxon>
        <taxon>Bacillati</taxon>
        <taxon>Bacillota</taxon>
        <taxon>Bacilli</taxon>
        <taxon>Bacillales</taxon>
        <taxon>Bacillaceae</taxon>
        <taxon>Mesobacillus</taxon>
    </lineage>
</organism>
<evidence type="ECO:0000313" key="5">
    <source>
        <dbReference type="EMBL" id="RID88563.1"/>
    </source>
</evidence>
<comment type="caution">
    <text evidence="5">The sequence shown here is derived from an EMBL/GenBank/DDBJ whole genome shotgun (WGS) entry which is preliminary data.</text>
</comment>
<keyword evidence="3" id="KW-0812">Transmembrane</keyword>
<dbReference type="RefSeq" id="WP_119111134.1">
    <property type="nucleotide sequence ID" value="NZ_CBCSEO010000019.1"/>
</dbReference>
<keyword evidence="6" id="KW-1185">Reference proteome</keyword>